<dbReference type="GO" id="GO:0016020">
    <property type="term" value="C:membrane"/>
    <property type="evidence" value="ECO:0007669"/>
    <property type="project" value="UniProtKB-SubCell"/>
</dbReference>
<dbReference type="PANTHER" id="PTHR15549">
    <property type="entry name" value="PAIRED IMMUNOGLOBULIN-LIKE TYPE 2 RECEPTOR"/>
    <property type="match status" value="1"/>
</dbReference>
<evidence type="ECO:0000256" key="5">
    <source>
        <dbReference type="SAM" id="MobiDB-lite"/>
    </source>
</evidence>
<evidence type="ECO:0000256" key="2">
    <source>
        <dbReference type="ARBA" id="ARBA00022692"/>
    </source>
</evidence>
<dbReference type="PANTHER" id="PTHR15549:SF26">
    <property type="entry name" value="AXIAL BUDDING PATTERN PROTEIN 2-RELATED"/>
    <property type="match status" value="1"/>
</dbReference>
<accession>A0A6A6U3T5</accession>
<feature type="compositionally biased region" description="Low complexity" evidence="5">
    <location>
        <begin position="142"/>
        <end position="163"/>
    </location>
</feature>
<dbReference type="EMBL" id="MU004239">
    <property type="protein sequence ID" value="KAF2666097.1"/>
    <property type="molecule type" value="Genomic_DNA"/>
</dbReference>
<evidence type="ECO:0000256" key="1">
    <source>
        <dbReference type="ARBA" id="ARBA00004167"/>
    </source>
</evidence>
<evidence type="ECO:0000256" key="6">
    <source>
        <dbReference type="SAM" id="Phobius"/>
    </source>
</evidence>
<feature type="region of interest" description="Disordered" evidence="5">
    <location>
        <begin position="142"/>
        <end position="168"/>
    </location>
</feature>
<evidence type="ECO:0008006" key="9">
    <source>
        <dbReference type="Google" id="ProtNLM"/>
    </source>
</evidence>
<protein>
    <recommendedName>
        <fullName evidence="9">Mid2 domain-containing protein</fullName>
    </recommendedName>
</protein>
<proteinExistence type="predicted"/>
<keyword evidence="8" id="KW-1185">Reference proteome</keyword>
<feature type="region of interest" description="Disordered" evidence="5">
    <location>
        <begin position="264"/>
        <end position="292"/>
    </location>
</feature>
<sequence length="292" mass="30274">MSTTVTSAHVTITQSPSTLVPPTNDAAFQGYYLNAAGTPSPVRCGTGSVYSSGTHLECCTEANSADCASTVVAYCTGNSLMRGTQVRTCDGTGYFCRSITVYPSSGGSDPASYFINCAQPGYVVNTLYQNVVLQANITETLSDSSESQASTGSSPTSTSGGTTQNKSSGSKAWIAGAVVGPIVGLALLVGLIFFCMRRNKKKKAVAAAPTQDTTQYGGPNQYGSQYGSPNQQYPSPHDAKLAPVPYGSPAATYDSRYSGNYQPVGAHSPHMQATGPVELPNTSAVGHPVEME</sequence>
<keyword evidence="3 6" id="KW-1133">Transmembrane helix</keyword>
<evidence type="ECO:0000313" key="7">
    <source>
        <dbReference type="EMBL" id="KAF2666097.1"/>
    </source>
</evidence>
<dbReference type="GO" id="GO:0071944">
    <property type="term" value="C:cell periphery"/>
    <property type="evidence" value="ECO:0007669"/>
    <property type="project" value="UniProtKB-ARBA"/>
</dbReference>
<dbReference type="AlphaFoldDB" id="A0A6A6U3T5"/>
<evidence type="ECO:0000313" key="8">
    <source>
        <dbReference type="Proteomes" id="UP000799302"/>
    </source>
</evidence>
<comment type="subcellular location">
    <subcellularLocation>
        <location evidence="1">Membrane</location>
        <topology evidence="1">Single-pass membrane protein</topology>
    </subcellularLocation>
</comment>
<keyword evidence="4 6" id="KW-0472">Membrane</keyword>
<dbReference type="OrthoDB" id="3943659at2759"/>
<feature type="transmembrane region" description="Helical" evidence="6">
    <location>
        <begin position="172"/>
        <end position="194"/>
    </location>
</feature>
<dbReference type="InterPro" id="IPR051694">
    <property type="entry name" value="Immunoregulatory_rcpt-like"/>
</dbReference>
<dbReference type="Proteomes" id="UP000799302">
    <property type="component" value="Unassembled WGS sequence"/>
</dbReference>
<keyword evidence="2 6" id="KW-0812">Transmembrane</keyword>
<gene>
    <name evidence="7" type="ORF">BT63DRAFT_427892</name>
</gene>
<organism evidence="7 8">
    <name type="scientific">Microthyrium microscopicum</name>
    <dbReference type="NCBI Taxonomy" id="703497"/>
    <lineage>
        <taxon>Eukaryota</taxon>
        <taxon>Fungi</taxon>
        <taxon>Dikarya</taxon>
        <taxon>Ascomycota</taxon>
        <taxon>Pezizomycotina</taxon>
        <taxon>Dothideomycetes</taxon>
        <taxon>Dothideomycetes incertae sedis</taxon>
        <taxon>Microthyriales</taxon>
        <taxon>Microthyriaceae</taxon>
        <taxon>Microthyrium</taxon>
    </lineage>
</organism>
<evidence type="ECO:0000256" key="3">
    <source>
        <dbReference type="ARBA" id="ARBA00022989"/>
    </source>
</evidence>
<reference evidence="7" key="1">
    <citation type="journal article" date="2020" name="Stud. Mycol.">
        <title>101 Dothideomycetes genomes: a test case for predicting lifestyles and emergence of pathogens.</title>
        <authorList>
            <person name="Haridas S."/>
            <person name="Albert R."/>
            <person name="Binder M."/>
            <person name="Bloem J."/>
            <person name="Labutti K."/>
            <person name="Salamov A."/>
            <person name="Andreopoulos B."/>
            <person name="Baker S."/>
            <person name="Barry K."/>
            <person name="Bills G."/>
            <person name="Bluhm B."/>
            <person name="Cannon C."/>
            <person name="Castanera R."/>
            <person name="Culley D."/>
            <person name="Daum C."/>
            <person name="Ezra D."/>
            <person name="Gonzalez J."/>
            <person name="Henrissat B."/>
            <person name="Kuo A."/>
            <person name="Liang C."/>
            <person name="Lipzen A."/>
            <person name="Lutzoni F."/>
            <person name="Magnuson J."/>
            <person name="Mondo S."/>
            <person name="Nolan M."/>
            <person name="Ohm R."/>
            <person name="Pangilinan J."/>
            <person name="Park H.-J."/>
            <person name="Ramirez L."/>
            <person name="Alfaro M."/>
            <person name="Sun H."/>
            <person name="Tritt A."/>
            <person name="Yoshinaga Y."/>
            <person name="Zwiers L.-H."/>
            <person name="Turgeon B."/>
            <person name="Goodwin S."/>
            <person name="Spatafora J."/>
            <person name="Crous P."/>
            <person name="Grigoriev I."/>
        </authorList>
    </citation>
    <scope>NUCLEOTIDE SEQUENCE</scope>
    <source>
        <strain evidence="7">CBS 115976</strain>
    </source>
</reference>
<name>A0A6A6U3T5_9PEZI</name>
<evidence type="ECO:0000256" key="4">
    <source>
        <dbReference type="ARBA" id="ARBA00023136"/>
    </source>
</evidence>